<name>A0ABP5XJG3_9ACTN</name>
<reference evidence="6" key="1">
    <citation type="journal article" date="2019" name="Int. J. Syst. Evol. Microbiol.">
        <title>The Global Catalogue of Microorganisms (GCM) 10K type strain sequencing project: providing services to taxonomists for standard genome sequencing and annotation.</title>
        <authorList>
            <consortium name="The Broad Institute Genomics Platform"/>
            <consortium name="The Broad Institute Genome Sequencing Center for Infectious Disease"/>
            <person name="Wu L."/>
            <person name="Ma J."/>
        </authorList>
    </citation>
    <scope>NUCLEOTIDE SEQUENCE [LARGE SCALE GENOMIC DNA]</scope>
    <source>
        <strain evidence="6">JCM 3325</strain>
    </source>
</reference>
<evidence type="ECO:0000313" key="6">
    <source>
        <dbReference type="Proteomes" id="UP001501231"/>
    </source>
</evidence>
<keyword evidence="6" id="KW-1185">Reference proteome</keyword>
<dbReference type="Proteomes" id="UP001501231">
    <property type="component" value="Unassembled WGS sequence"/>
</dbReference>
<organism evidence="5 6">
    <name type="scientific">Actinomadura vinacea</name>
    <dbReference type="NCBI Taxonomy" id="115336"/>
    <lineage>
        <taxon>Bacteria</taxon>
        <taxon>Bacillati</taxon>
        <taxon>Actinomycetota</taxon>
        <taxon>Actinomycetes</taxon>
        <taxon>Streptosporangiales</taxon>
        <taxon>Thermomonosporaceae</taxon>
        <taxon>Actinomadura</taxon>
    </lineage>
</organism>
<dbReference type="Pfam" id="PF07687">
    <property type="entry name" value="M20_dimer"/>
    <property type="match status" value="1"/>
</dbReference>
<dbReference type="Gene3D" id="3.40.630.10">
    <property type="entry name" value="Zn peptidases"/>
    <property type="match status" value="2"/>
</dbReference>
<accession>A0ABP5XJG3</accession>
<dbReference type="RefSeq" id="WP_344597444.1">
    <property type="nucleotide sequence ID" value="NZ_BAAARW010000039.1"/>
</dbReference>
<dbReference type="Pfam" id="PF01546">
    <property type="entry name" value="Peptidase_M20"/>
    <property type="match status" value="1"/>
</dbReference>
<dbReference type="SUPFAM" id="SSF53187">
    <property type="entry name" value="Zn-dependent exopeptidases"/>
    <property type="match status" value="1"/>
</dbReference>
<dbReference type="SUPFAM" id="SSF55031">
    <property type="entry name" value="Bacterial exopeptidase dimerisation domain"/>
    <property type="match status" value="1"/>
</dbReference>
<protein>
    <submittedName>
        <fullName evidence="5">M20 family metallopeptidase</fullName>
    </submittedName>
</protein>
<evidence type="ECO:0000259" key="4">
    <source>
        <dbReference type="Pfam" id="PF07687"/>
    </source>
</evidence>
<dbReference type="InterPro" id="IPR036264">
    <property type="entry name" value="Bact_exopeptidase_dim_dom"/>
</dbReference>
<keyword evidence="1" id="KW-0479">Metal-binding</keyword>
<dbReference type="PANTHER" id="PTHR43808:SF3">
    <property type="entry name" value="ACETYLORNITHINE DEACETYLASE"/>
    <property type="match status" value="1"/>
</dbReference>
<dbReference type="InterPro" id="IPR011650">
    <property type="entry name" value="Peptidase_M20_dimer"/>
</dbReference>
<dbReference type="Gene3D" id="3.30.70.360">
    <property type="match status" value="1"/>
</dbReference>
<keyword evidence="2" id="KW-0378">Hydrolase</keyword>
<dbReference type="EMBL" id="BAAARW010000039">
    <property type="protein sequence ID" value="GAA2454699.1"/>
    <property type="molecule type" value="Genomic_DNA"/>
</dbReference>
<dbReference type="InterPro" id="IPR050072">
    <property type="entry name" value="Peptidase_M20A"/>
</dbReference>
<dbReference type="PANTHER" id="PTHR43808">
    <property type="entry name" value="ACETYLORNITHINE DEACETYLASE"/>
    <property type="match status" value="1"/>
</dbReference>
<dbReference type="InterPro" id="IPR002933">
    <property type="entry name" value="Peptidase_M20"/>
</dbReference>
<sequence length="433" mass="46727">MNDLTAAIAAETARRRDELLELLAELIAVPTETSTGAGYPAIVDRLGTEFAALGFTTERVDLPDDVVERECRPYQPPRDAVHANLLARRRVGDRPQALWYTHLDTVPAGPRELWDTDPFTAVVDGDFVIGRGASDSKGAAAALVTAFRVLDAIGAEPSVSPMVALTTDEEIGPYTGLMYLADTGALDGARWFHSCDGTATNIGIGYCGALNWTVAVRGESVHSGISYLGRNPVEGSLPLLEELLATKAAVQERRSRTPAQWPWPEGRERVGPLLNVTMARAGVKHNVVPATFTVEGDRRIIPEEDWDEVVAELHETVDRARRRTPGLDLELTIAPFYRDGWAVEPDAPFVTAMAEIASTEHGERVRPGGSSGSSDVSHTARRLGVPTVSHGLARPGESRYHSPNERARISDLLALVRIICRGATELGAPPEGA</sequence>
<gene>
    <name evidence="5" type="ORF">GCM10010191_87090</name>
</gene>
<feature type="domain" description="Peptidase M20 dimerisation" evidence="4">
    <location>
        <begin position="207"/>
        <end position="320"/>
    </location>
</feature>
<comment type="caution">
    <text evidence="5">The sequence shown here is derived from an EMBL/GenBank/DDBJ whole genome shotgun (WGS) entry which is preliminary data.</text>
</comment>
<feature type="region of interest" description="Disordered" evidence="3">
    <location>
        <begin position="360"/>
        <end position="403"/>
    </location>
</feature>
<evidence type="ECO:0000256" key="1">
    <source>
        <dbReference type="ARBA" id="ARBA00022723"/>
    </source>
</evidence>
<evidence type="ECO:0000313" key="5">
    <source>
        <dbReference type="EMBL" id="GAA2454699.1"/>
    </source>
</evidence>
<evidence type="ECO:0000256" key="3">
    <source>
        <dbReference type="SAM" id="MobiDB-lite"/>
    </source>
</evidence>
<proteinExistence type="predicted"/>
<evidence type="ECO:0000256" key="2">
    <source>
        <dbReference type="ARBA" id="ARBA00022801"/>
    </source>
</evidence>